<protein>
    <submittedName>
        <fullName evidence="1">Uncharacterized protein</fullName>
    </submittedName>
</protein>
<evidence type="ECO:0000313" key="1">
    <source>
        <dbReference type="EMBL" id="KAI4311606.1"/>
    </source>
</evidence>
<gene>
    <name evidence="1" type="ORF">MLD38_036489</name>
</gene>
<comment type="caution">
    <text evidence="1">The sequence shown here is derived from an EMBL/GenBank/DDBJ whole genome shotgun (WGS) entry which is preliminary data.</text>
</comment>
<sequence>MTNSHLNSFLRLLMVALLATHRTVTSSSSSGDDITGTCRVCARATPSLSYKFCVSSLRSVPASRHVDLRGLALISIELAIVNASETISTVEGMINQGSYDQDPVAMSCLKECLGGYEDATDALLRGVGDFTAGKYTLVGESVSGVMDMCKKCEGGFEKGGKICPLKEENYDLFQLCNIALCIIVGNLSSVPGESVV</sequence>
<dbReference type="Proteomes" id="UP001057402">
    <property type="component" value="Chromosome 11"/>
</dbReference>
<evidence type="ECO:0000313" key="2">
    <source>
        <dbReference type="Proteomes" id="UP001057402"/>
    </source>
</evidence>
<reference evidence="2" key="1">
    <citation type="journal article" date="2023" name="Front. Plant Sci.">
        <title>Chromosomal-level genome assembly of Melastoma candidum provides insights into trichome evolution.</title>
        <authorList>
            <person name="Zhong Y."/>
            <person name="Wu W."/>
            <person name="Sun C."/>
            <person name="Zou P."/>
            <person name="Liu Y."/>
            <person name="Dai S."/>
            <person name="Zhou R."/>
        </authorList>
    </citation>
    <scope>NUCLEOTIDE SEQUENCE [LARGE SCALE GENOMIC DNA]</scope>
</reference>
<accession>A0ACB9LJV1</accession>
<dbReference type="EMBL" id="CM042890">
    <property type="protein sequence ID" value="KAI4311606.1"/>
    <property type="molecule type" value="Genomic_DNA"/>
</dbReference>
<proteinExistence type="predicted"/>
<keyword evidence="2" id="KW-1185">Reference proteome</keyword>
<organism evidence="1 2">
    <name type="scientific">Melastoma candidum</name>
    <dbReference type="NCBI Taxonomy" id="119954"/>
    <lineage>
        <taxon>Eukaryota</taxon>
        <taxon>Viridiplantae</taxon>
        <taxon>Streptophyta</taxon>
        <taxon>Embryophyta</taxon>
        <taxon>Tracheophyta</taxon>
        <taxon>Spermatophyta</taxon>
        <taxon>Magnoliopsida</taxon>
        <taxon>eudicotyledons</taxon>
        <taxon>Gunneridae</taxon>
        <taxon>Pentapetalae</taxon>
        <taxon>rosids</taxon>
        <taxon>malvids</taxon>
        <taxon>Myrtales</taxon>
        <taxon>Melastomataceae</taxon>
        <taxon>Melastomatoideae</taxon>
        <taxon>Melastomateae</taxon>
        <taxon>Melastoma</taxon>
    </lineage>
</organism>
<name>A0ACB9LJV1_9MYRT</name>